<dbReference type="Proteomes" id="UP000597459">
    <property type="component" value="Unassembled WGS sequence"/>
</dbReference>
<comment type="subunit">
    <text evidence="10">Probably interacts with PlsX.</text>
</comment>
<accession>A0A967B5K5</accession>
<dbReference type="EC" id="2.3.1.275" evidence="10"/>
<evidence type="ECO:0000313" key="11">
    <source>
        <dbReference type="EMBL" id="NHO53220.1"/>
    </source>
</evidence>
<keyword evidence="9 10" id="KW-1208">Phospholipid metabolism</keyword>
<feature type="transmembrane region" description="Helical" evidence="10">
    <location>
        <begin position="12"/>
        <end position="33"/>
    </location>
</feature>
<dbReference type="PANTHER" id="PTHR30309:SF0">
    <property type="entry name" value="GLYCEROL-3-PHOSPHATE ACYLTRANSFERASE-RELATED"/>
    <property type="match status" value="1"/>
</dbReference>
<feature type="transmembrane region" description="Helical" evidence="10">
    <location>
        <begin position="60"/>
        <end position="80"/>
    </location>
</feature>
<keyword evidence="2 10" id="KW-0444">Lipid biosynthesis</keyword>
<evidence type="ECO:0000313" key="12">
    <source>
        <dbReference type="Proteomes" id="UP000597459"/>
    </source>
</evidence>
<dbReference type="GO" id="GO:0008654">
    <property type="term" value="P:phospholipid biosynthetic process"/>
    <property type="evidence" value="ECO:0007669"/>
    <property type="project" value="UniProtKB-UniRule"/>
</dbReference>
<evidence type="ECO:0000256" key="10">
    <source>
        <dbReference type="HAMAP-Rule" id="MF_01043"/>
    </source>
</evidence>
<dbReference type="RefSeq" id="WP_166313368.1">
    <property type="nucleotide sequence ID" value="NZ_WOTH01000006.1"/>
</dbReference>
<evidence type="ECO:0000256" key="6">
    <source>
        <dbReference type="ARBA" id="ARBA00023098"/>
    </source>
</evidence>
<evidence type="ECO:0000256" key="2">
    <source>
        <dbReference type="ARBA" id="ARBA00022516"/>
    </source>
</evidence>
<evidence type="ECO:0000256" key="5">
    <source>
        <dbReference type="ARBA" id="ARBA00022989"/>
    </source>
</evidence>
<sequence length="212" mass="22067">MNLIESPVTLLIGVAFLSYLLGSVPFGLVLTALSGQGDIRQIGSGNIGATNVLRTGNKKLAALTLFLDGFKGAFAVLVAWVMTPPELGDRAMAVAAIFAVVGHCYPVWLGFRGGKGVATGLGVVLAMSPVVGLACCLIWLVGAKITRISSAGALLAFACMPLMLFFLYGHSFTQSQKPLAGLFIALVVILRHGANIARLLKGTEPRIGQSGK</sequence>
<comment type="function">
    <text evidence="10">Catalyzes the transfer of an acyl group from acyl-phosphate (acyl-PO(4)) to glycerol-3-phosphate (G3P) to form lysophosphatidic acid (LPA). This enzyme utilizes acyl-phosphate as fatty acyl donor, but not acyl-CoA or acyl-ACP.</text>
</comment>
<keyword evidence="5 10" id="KW-1133">Transmembrane helix</keyword>
<feature type="transmembrane region" description="Helical" evidence="10">
    <location>
        <begin position="123"/>
        <end position="142"/>
    </location>
</feature>
<protein>
    <recommendedName>
        <fullName evidence="10">Glycerol-3-phosphate acyltransferase</fullName>
    </recommendedName>
    <alternativeName>
        <fullName evidence="10">Acyl-PO4 G3P acyltransferase</fullName>
    </alternativeName>
    <alternativeName>
        <fullName evidence="10">Acyl-phosphate--glycerol-3-phosphate acyltransferase</fullName>
    </alternativeName>
    <alternativeName>
        <fullName evidence="10">G3P acyltransferase</fullName>
        <shortName evidence="10">GPAT</shortName>
        <ecNumber evidence="10">2.3.1.275</ecNumber>
    </alternativeName>
    <alternativeName>
        <fullName evidence="10">Lysophosphatidic acid synthase</fullName>
        <shortName evidence="10">LPA synthase</shortName>
    </alternativeName>
</protein>
<dbReference type="PANTHER" id="PTHR30309">
    <property type="entry name" value="INNER MEMBRANE PROTEIN YGIH"/>
    <property type="match status" value="1"/>
</dbReference>
<dbReference type="InterPro" id="IPR003811">
    <property type="entry name" value="G3P_acylTferase_PlsY"/>
</dbReference>
<feature type="transmembrane region" description="Helical" evidence="10">
    <location>
        <begin position="92"/>
        <end position="111"/>
    </location>
</feature>
<keyword evidence="3 10" id="KW-0808">Transferase</keyword>
<keyword evidence="1 10" id="KW-1003">Cell membrane</keyword>
<dbReference type="HAMAP" id="MF_01043">
    <property type="entry name" value="PlsY"/>
    <property type="match status" value="1"/>
</dbReference>
<dbReference type="Pfam" id="PF02660">
    <property type="entry name" value="G3P_acyltransf"/>
    <property type="match status" value="1"/>
</dbReference>
<name>A0A967B5K5_9PROT</name>
<keyword evidence="12" id="KW-1185">Reference proteome</keyword>
<feature type="transmembrane region" description="Helical" evidence="10">
    <location>
        <begin position="148"/>
        <end position="167"/>
    </location>
</feature>
<gene>
    <name evidence="10 11" type="primary">plsY</name>
    <name evidence="11" type="ORF">GOB87_04495</name>
</gene>
<keyword evidence="7 10" id="KW-0472">Membrane</keyword>
<keyword evidence="6 10" id="KW-0443">Lipid metabolism</keyword>
<comment type="catalytic activity">
    <reaction evidence="10">
        <text>an acyl phosphate + sn-glycerol 3-phosphate = a 1-acyl-sn-glycero-3-phosphate + phosphate</text>
        <dbReference type="Rhea" id="RHEA:34075"/>
        <dbReference type="ChEBI" id="CHEBI:43474"/>
        <dbReference type="ChEBI" id="CHEBI:57597"/>
        <dbReference type="ChEBI" id="CHEBI:57970"/>
        <dbReference type="ChEBI" id="CHEBI:59918"/>
        <dbReference type="EC" id="2.3.1.275"/>
    </reaction>
</comment>
<comment type="pathway">
    <text evidence="10">Lipid metabolism; phospholipid metabolism.</text>
</comment>
<comment type="subcellular location">
    <subcellularLocation>
        <location evidence="10">Cell membrane</location>
        <topology evidence="10">Multi-pass membrane protein</topology>
    </subcellularLocation>
</comment>
<proteinExistence type="inferred from homology"/>
<comment type="similarity">
    <text evidence="10">Belongs to the PlsY family.</text>
</comment>
<evidence type="ECO:0000256" key="9">
    <source>
        <dbReference type="ARBA" id="ARBA00023264"/>
    </source>
</evidence>
<evidence type="ECO:0000256" key="7">
    <source>
        <dbReference type="ARBA" id="ARBA00023136"/>
    </source>
</evidence>
<reference evidence="11" key="1">
    <citation type="submission" date="2019-11" db="EMBL/GenBank/DDBJ databases">
        <title>Description of new Acetobacter species.</title>
        <authorList>
            <person name="Cleenwerck I."/>
            <person name="Sombolestani A.S."/>
        </authorList>
    </citation>
    <scope>NUCLEOTIDE SEQUENCE</scope>
    <source>
        <strain evidence="11">LMG 1626</strain>
    </source>
</reference>
<evidence type="ECO:0000256" key="4">
    <source>
        <dbReference type="ARBA" id="ARBA00022692"/>
    </source>
</evidence>
<keyword evidence="11" id="KW-0012">Acyltransferase</keyword>
<evidence type="ECO:0000256" key="8">
    <source>
        <dbReference type="ARBA" id="ARBA00023209"/>
    </source>
</evidence>
<organism evidence="11 12">
    <name type="scientific">Acetobacter estunensis</name>
    <dbReference type="NCBI Taxonomy" id="104097"/>
    <lineage>
        <taxon>Bacteria</taxon>
        <taxon>Pseudomonadati</taxon>
        <taxon>Pseudomonadota</taxon>
        <taxon>Alphaproteobacteria</taxon>
        <taxon>Acetobacterales</taxon>
        <taxon>Acetobacteraceae</taxon>
        <taxon>Acetobacter</taxon>
    </lineage>
</organism>
<dbReference type="EMBL" id="WOTH01000006">
    <property type="protein sequence ID" value="NHO53220.1"/>
    <property type="molecule type" value="Genomic_DNA"/>
</dbReference>
<keyword evidence="4 10" id="KW-0812">Transmembrane</keyword>
<dbReference type="AlphaFoldDB" id="A0A967B5K5"/>
<dbReference type="GO" id="GO:0043772">
    <property type="term" value="F:acyl-phosphate glycerol-3-phosphate acyltransferase activity"/>
    <property type="evidence" value="ECO:0007669"/>
    <property type="project" value="UniProtKB-UniRule"/>
</dbReference>
<dbReference type="GO" id="GO:0005886">
    <property type="term" value="C:plasma membrane"/>
    <property type="evidence" value="ECO:0007669"/>
    <property type="project" value="UniProtKB-SubCell"/>
</dbReference>
<dbReference type="SMART" id="SM01207">
    <property type="entry name" value="G3P_acyltransf"/>
    <property type="match status" value="1"/>
</dbReference>
<comment type="caution">
    <text evidence="11">The sequence shown here is derived from an EMBL/GenBank/DDBJ whole genome shotgun (WGS) entry which is preliminary data.</text>
</comment>
<dbReference type="NCBIfam" id="TIGR00023">
    <property type="entry name" value="glycerol-3-phosphate 1-O-acyltransferase PlsY"/>
    <property type="match status" value="1"/>
</dbReference>
<keyword evidence="8 10" id="KW-0594">Phospholipid biosynthesis</keyword>
<evidence type="ECO:0000256" key="1">
    <source>
        <dbReference type="ARBA" id="ARBA00022475"/>
    </source>
</evidence>
<evidence type="ECO:0000256" key="3">
    <source>
        <dbReference type="ARBA" id="ARBA00022679"/>
    </source>
</evidence>